<comment type="caution">
    <text evidence="1">The sequence shown here is derived from an EMBL/GenBank/DDBJ whole genome shotgun (WGS) entry which is preliminary data.</text>
</comment>
<protein>
    <submittedName>
        <fullName evidence="1">Uncharacterized protein</fullName>
    </submittedName>
</protein>
<dbReference type="AlphaFoldDB" id="A0A2P4XV29"/>
<dbReference type="OrthoDB" id="129591at2759"/>
<dbReference type="SUPFAM" id="SSF56672">
    <property type="entry name" value="DNA/RNA polymerases"/>
    <property type="match status" value="1"/>
</dbReference>
<keyword evidence="2" id="KW-1185">Reference proteome</keyword>
<gene>
    <name evidence="1" type="ORF">PHPALM_14291</name>
</gene>
<sequence>MDDVDDTVVAFHSNLVLSSKLNLADYSPNAQSRMILCVGGTRWSGTESLRNGCQRVRSSGNNDHAITAHCVIIFLKQHFRKGQRDGRYLVVHVGLLDHWQDVYISPVWVVDKGVTDIRLIDGYSFPEGESVNDFTDRSNLPPIKYNPPDDISRRIDMLRRNHPHARILVILGDVAGAFGHVPIHAEHTHMFAFIVGDYLVINTACGFGWCGSPAYYHLAGTLINGLYEQIRDGYGDHMQSVPRSITQCAHRSELGASGGDAPITTPVSGSLSGLFWCDDHTCVELDEDTRCCQANIA</sequence>
<dbReference type="InterPro" id="IPR043502">
    <property type="entry name" value="DNA/RNA_pol_sf"/>
</dbReference>
<evidence type="ECO:0000313" key="1">
    <source>
        <dbReference type="EMBL" id="POM69421.1"/>
    </source>
</evidence>
<proteinExistence type="predicted"/>
<reference evidence="1 2" key="1">
    <citation type="journal article" date="2017" name="Genome Biol. Evol.">
        <title>Phytophthora megakarya and P. palmivora, closely related causal agents of cacao black pod rot, underwent increases in genome sizes and gene numbers by different mechanisms.</title>
        <authorList>
            <person name="Ali S.S."/>
            <person name="Shao J."/>
            <person name="Lary D.J."/>
            <person name="Kronmiller B."/>
            <person name="Shen D."/>
            <person name="Strem M.D."/>
            <person name="Amoako-Attah I."/>
            <person name="Akrofi A.Y."/>
            <person name="Begoude B.A."/>
            <person name="Ten Hoopen G.M."/>
            <person name="Coulibaly K."/>
            <person name="Kebe B.I."/>
            <person name="Melnick R.L."/>
            <person name="Guiltinan M.J."/>
            <person name="Tyler B.M."/>
            <person name="Meinhardt L.W."/>
            <person name="Bailey B.A."/>
        </authorList>
    </citation>
    <scope>NUCLEOTIDE SEQUENCE [LARGE SCALE GENOMIC DNA]</scope>
    <source>
        <strain evidence="2">sbr112.9</strain>
    </source>
</reference>
<dbReference type="Proteomes" id="UP000237271">
    <property type="component" value="Unassembled WGS sequence"/>
</dbReference>
<dbReference type="EMBL" id="NCKW01007869">
    <property type="protein sequence ID" value="POM69421.1"/>
    <property type="molecule type" value="Genomic_DNA"/>
</dbReference>
<name>A0A2P4XV29_9STRA</name>
<evidence type="ECO:0000313" key="2">
    <source>
        <dbReference type="Proteomes" id="UP000237271"/>
    </source>
</evidence>
<organism evidence="1 2">
    <name type="scientific">Phytophthora palmivora</name>
    <dbReference type="NCBI Taxonomy" id="4796"/>
    <lineage>
        <taxon>Eukaryota</taxon>
        <taxon>Sar</taxon>
        <taxon>Stramenopiles</taxon>
        <taxon>Oomycota</taxon>
        <taxon>Peronosporomycetes</taxon>
        <taxon>Peronosporales</taxon>
        <taxon>Peronosporaceae</taxon>
        <taxon>Phytophthora</taxon>
    </lineage>
</organism>
<accession>A0A2P4XV29</accession>